<dbReference type="GO" id="GO:0016747">
    <property type="term" value="F:acyltransferase activity, transferring groups other than amino-acyl groups"/>
    <property type="evidence" value="ECO:0007669"/>
    <property type="project" value="InterPro"/>
</dbReference>
<accession>A0A0L0EYX1</accession>
<comment type="caution">
    <text evidence="2">The sequence shown here is derived from an EMBL/GenBank/DDBJ whole genome shotgun (WGS) entry which is preliminary data.</text>
</comment>
<evidence type="ECO:0000313" key="2">
    <source>
        <dbReference type="EMBL" id="KNC69033.1"/>
    </source>
</evidence>
<dbReference type="InterPro" id="IPR000182">
    <property type="entry name" value="GNAT_dom"/>
</dbReference>
<sequence>MLVTEYTSQNYRLKTCAESDHFKIERISPRQYIGYLQMHANDGRLEICDLWIHEEPENFRGKGFGSILINHAFEYASERDIDFVFGHTAFDDHRVHRFYEKCGFKIFLDDKHDTAWFIRVQKGELTGEPDLEQLAALSGVNQDMSTFRLNGI</sequence>
<dbReference type="InterPro" id="IPR016181">
    <property type="entry name" value="Acyl_CoA_acyltransferase"/>
</dbReference>
<gene>
    <name evidence="2" type="ORF">AC626_01030</name>
</gene>
<dbReference type="EMBL" id="LFZX01000004">
    <property type="protein sequence ID" value="KNC69033.1"/>
    <property type="molecule type" value="Genomic_DNA"/>
</dbReference>
<dbReference type="Proteomes" id="UP000036850">
    <property type="component" value="Unassembled WGS sequence"/>
</dbReference>
<dbReference type="Gene3D" id="3.40.630.30">
    <property type="match status" value="1"/>
</dbReference>
<reference evidence="3" key="1">
    <citation type="submission" date="2015-07" db="EMBL/GenBank/DDBJ databases">
        <title>Draft genome sequence of a Pseudoalteromonas rubra strain, OCN096, isolated from Kaneohe Bay, Oahu, Hawaii.</title>
        <authorList>
            <person name="Beurmann S."/>
            <person name="Ushijima B."/>
            <person name="Belcaid M."/>
            <person name="Callahan S.M."/>
            <person name="Aeby G.S."/>
        </authorList>
    </citation>
    <scope>NUCLEOTIDE SEQUENCE [LARGE SCALE GENOMIC DNA]</scope>
    <source>
        <strain evidence="3">OCN096</strain>
    </source>
</reference>
<dbReference type="CDD" id="cd04301">
    <property type="entry name" value="NAT_SF"/>
    <property type="match status" value="1"/>
</dbReference>
<dbReference type="SUPFAM" id="SSF55729">
    <property type="entry name" value="Acyl-CoA N-acyltransferases (Nat)"/>
    <property type="match status" value="1"/>
</dbReference>
<dbReference type="PATRIC" id="fig|43658.6.peg.4225"/>
<evidence type="ECO:0000259" key="1">
    <source>
        <dbReference type="PROSITE" id="PS51186"/>
    </source>
</evidence>
<feature type="domain" description="N-acetyltransferase" evidence="1">
    <location>
        <begin position="1"/>
        <end position="123"/>
    </location>
</feature>
<evidence type="ECO:0000313" key="3">
    <source>
        <dbReference type="Proteomes" id="UP000036850"/>
    </source>
</evidence>
<dbReference type="AlphaFoldDB" id="A0A0L0EYX1"/>
<dbReference type="Pfam" id="PF00583">
    <property type="entry name" value="Acetyltransf_1"/>
    <property type="match status" value="1"/>
</dbReference>
<dbReference type="OrthoDB" id="326501at2"/>
<protein>
    <recommendedName>
        <fullName evidence="1">N-acetyltransferase domain-containing protein</fullName>
    </recommendedName>
</protein>
<proteinExistence type="predicted"/>
<dbReference type="PROSITE" id="PS51186">
    <property type="entry name" value="GNAT"/>
    <property type="match status" value="1"/>
</dbReference>
<organism evidence="2 3">
    <name type="scientific">Pseudoalteromonas rubra</name>
    <dbReference type="NCBI Taxonomy" id="43658"/>
    <lineage>
        <taxon>Bacteria</taxon>
        <taxon>Pseudomonadati</taxon>
        <taxon>Pseudomonadota</taxon>
        <taxon>Gammaproteobacteria</taxon>
        <taxon>Alteromonadales</taxon>
        <taxon>Pseudoalteromonadaceae</taxon>
        <taxon>Pseudoalteromonas</taxon>
    </lineage>
</organism>
<name>A0A0L0EYX1_9GAMM</name>